<sequence length="266" mass="28815">MELSRLSGGAGGGVGEMVASRGQREEGVLAQGATYAELLQEIHLSENLQRQADKWVAGLEDSQQHMQQIAGALASAAQAGSMVDLGGSTMSTWLEDKCRQLTTILWQIVEDPELEPFVNWQRAETLIINCNMIYSEGIDYYDQLKERLLNETFTMARATMKSVTATINTTAPTPRLTSAAVSEMSLPIGTPTTASATMASATATINTTAMSPLLAFATVSAMSLPTSAYDIHFDNNYYTNYTSTVHDGGMEGKLSPGEQWLRLFLP</sequence>
<evidence type="ECO:0000313" key="1">
    <source>
        <dbReference type="EMBL" id="GBG85307.1"/>
    </source>
</evidence>
<protein>
    <submittedName>
        <fullName evidence="1">Uncharacterized protein</fullName>
    </submittedName>
</protein>
<dbReference type="EMBL" id="BFEA01000513">
    <property type="protein sequence ID" value="GBG85307.1"/>
    <property type="molecule type" value="Genomic_DNA"/>
</dbReference>
<name>A0A388LSM3_CHABU</name>
<dbReference type="Proteomes" id="UP000265515">
    <property type="component" value="Unassembled WGS sequence"/>
</dbReference>
<dbReference type="AlphaFoldDB" id="A0A388LSM3"/>
<reference evidence="1 2" key="1">
    <citation type="journal article" date="2018" name="Cell">
        <title>The Chara Genome: Secondary Complexity and Implications for Plant Terrestrialization.</title>
        <authorList>
            <person name="Nishiyama T."/>
            <person name="Sakayama H."/>
            <person name="Vries J.D."/>
            <person name="Buschmann H."/>
            <person name="Saint-Marcoux D."/>
            <person name="Ullrich K.K."/>
            <person name="Haas F.B."/>
            <person name="Vanderstraeten L."/>
            <person name="Becker D."/>
            <person name="Lang D."/>
            <person name="Vosolsobe S."/>
            <person name="Rombauts S."/>
            <person name="Wilhelmsson P.K.I."/>
            <person name="Janitza P."/>
            <person name="Kern R."/>
            <person name="Heyl A."/>
            <person name="Rumpler F."/>
            <person name="Villalobos L.I.A.C."/>
            <person name="Clay J.M."/>
            <person name="Skokan R."/>
            <person name="Toyoda A."/>
            <person name="Suzuki Y."/>
            <person name="Kagoshima H."/>
            <person name="Schijlen E."/>
            <person name="Tajeshwar N."/>
            <person name="Catarino B."/>
            <person name="Hetherington A.J."/>
            <person name="Saltykova A."/>
            <person name="Bonnot C."/>
            <person name="Breuninger H."/>
            <person name="Symeonidi A."/>
            <person name="Radhakrishnan G.V."/>
            <person name="Van Nieuwerburgh F."/>
            <person name="Deforce D."/>
            <person name="Chang C."/>
            <person name="Karol K.G."/>
            <person name="Hedrich R."/>
            <person name="Ulvskov P."/>
            <person name="Glockner G."/>
            <person name="Delwiche C.F."/>
            <person name="Petrasek J."/>
            <person name="Van de Peer Y."/>
            <person name="Friml J."/>
            <person name="Beilby M."/>
            <person name="Dolan L."/>
            <person name="Kohara Y."/>
            <person name="Sugano S."/>
            <person name="Fujiyama A."/>
            <person name="Delaux P.-M."/>
            <person name="Quint M."/>
            <person name="TheiBen G."/>
            <person name="Hagemann M."/>
            <person name="Harholt J."/>
            <person name="Dunand C."/>
            <person name="Zachgo S."/>
            <person name="Langdale J."/>
            <person name="Maumus F."/>
            <person name="Straeten D.V.D."/>
            <person name="Gould S.B."/>
            <person name="Rensing S.A."/>
        </authorList>
    </citation>
    <scope>NUCLEOTIDE SEQUENCE [LARGE SCALE GENOMIC DNA]</scope>
    <source>
        <strain evidence="1 2">S276</strain>
    </source>
</reference>
<organism evidence="1 2">
    <name type="scientific">Chara braunii</name>
    <name type="common">Braun's stonewort</name>
    <dbReference type="NCBI Taxonomy" id="69332"/>
    <lineage>
        <taxon>Eukaryota</taxon>
        <taxon>Viridiplantae</taxon>
        <taxon>Streptophyta</taxon>
        <taxon>Charophyceae</taxon>
        <taxon>Charales</taxon>
        <taxon>Characeae</taxon>
        <taxon>Chara</taxon>
    </lineage>
</organism>
<keyword evidence="2" id="KW-1185">Reference proteome</keyword>
<comment type="caution">
    <text evidence="1">The sequence shown here is derived from an EMBL/GenBank/DDBJ whole genome shotgun (WGS) entry which is preliminary data.</text>
</comment>
<accession>A0A388LSM3</accession>
<proteinExistence type="predicted"/>
<evidence type="ECO:0000313" key="2">
    <source>
        <dbReference type="Proteomes" id="UP000265515"/>
    </source>
</evidence>
<gene>
    <name evidence="1" type="ORF">CBR_g39875</name>
</gene>
<dbReference type="Gramene" id="GBG85307">
    <property type="protein sequence ID" value="GBG85307"/>
    <property type="gene ID" value="CBR_g39875"/>
</dbReference>